<feature type="signal peptide" evidence="1">
    <location>
        <begin position="1"/>
        <end position="16"/>
    </location>
</feature>
<dbReference type="EMBL" id="JH669169">
    <property type="protein sequence ID" value="KAG6464452.1"/>
    <property type="molecule type" value="Genomic_DNA"/>
</dbReference>
<keyword evidence="3" id="KW-1185">Reference proteome</keyword>
<evidence type="ECO:0000313" key="3">
    <source>
        <dbReference type="Proteomes" id="UP000791440"/>
    </source>
</evidence>
<evidence type="ECO:0000313" key="2">
    <source>
        <dbReference type="EMBL" id="KAG6464452.1"/>
    </source>
</evidence>
<feature type="chain" id="PRO_5037206880" description="Secreted protein" evidence="1">
    <location>
        <begin position="17"/>
        <end position="112"/>
    </location>
</feature>
<sequence length="112" mass="12722">MYILVKILCVILYVRGKVTPLHLMVSGVGPIECRLTRDDYPSAVNTIMPLYWNRILCTVVTIQADIKHIPPPASTKQFIILQTIILKFFSKTMFVISINKPSYSSVQRPINS</sequence>
<protein>
    <recommendedName>
        <fullName evidence="4">Secreted protein</fullName>
    </recommendedName>
</protein>
<gene>
    <name evidence="2" type="ORF">O3G_MSEX014522</name>
</gene>
<reference evidence="2" key="2">
    <citation type="submission" date="2020-12" db="EMBL/GenBank/DDBJ databases">
        <authorList>
            <person name="Kanost M."/>
        </authorList>
    </citation>
    <scope>NUCLEOTIDE SEQUENCE</scope>
</reference>
<proteinExistence type="predicted"/>
<keyword evidence="1" id="KW-0732">Signal</keyword>
<accession>A0A922CZR3</accession>
<comment type="caution">
    <text evidence="2">The sequence shown here is derived from an EMBL/GenBank/DDBJ whole genome shotgun (WGS) entry which is preliminary data.</text>
</comment>
<evidence type="ECO:0008006" key="4">
    <source>
        <dbReference type="Google" id="ProtNLM"/>
    </source>
</evidence>
<name>A0A922CZR3_MANSE</name>
<evidence type="ECO:0000256" key="1">
    <source>
        <dbReference type="SAM" id="SignalP"/>
    </source>
</evidence>
<dbReference type="AlphaFoldDB" id="A0A922CZR3"/>
<reference evidence="2" key="1">
    <citation type="journal article" date="2016" name="Insect Biochem. Mol. Biol.">
        <title>Multifaceted biological insights from a draft genome sequence of the tobacco hornworm moth, Manduca sexta.</title>
        <authorList>
            <person name="Kanost M.R."/>
            <person name="Arrese E.L."/>
            <person name="Cao X."/>
            <person name="Chen Y.R."/>
            <person name="Chellapilla S."/>
            <person name="Goldsmith M.R."/>
            <person name="Grosse-Wilde E."/>
            <person name="Heckel D.G."/>
            <person name="Herndon N."/>
            <person name="Jiang H."/>
            <person name="Papanicolaou A."/>
            <person name="Qu J."/>
            <person name="Soulages J.L."/>
            <person name="Vogel H."/>
            <person name="Walters J."/>
            <person name="Waterhouse R.M."/>
            <person name="Ahn S.J."/>
            <person name="Almeida F.C."/>
            <person name="An C."/>
            <person name="Aqrawi P."/>
            <person name="Bretschneider A."/>
            <person name="Bryant W.B."/>
            <person name="Bucks S."/>
            <person name="Chao H."/>
            <person name="Chevignon G."/>
            <person name="Christen J.M."/>
            <person name="Clarke D.F."/>
            <person name="Dittmer N.T."/>
            <person name="Ferguson L.C.F."/>
            <person name="Garavelou S."/>
            <person name="Gordon K.H.J."/>
            <person name="Gunaratna R.T."/>
            <person name="Han Y."/>
            <person name="Hauser F."/>
            <person name="He Y."/>
            <person name="Heidel-Fischer H."/>
            <person name="Hirsh A."/>
            <person name="Hu Y."/>
            <person name="Jiang H."/>
            <person name="Kalra D."/>
            <person name="Klinner C."/>
            <person name="Konig C."/>
            <person name="Kovar C."/>
            <person name="Kroll A.R."/>
            <person name="Kuwar S.S."/>
            <person name="Lee S.L."/>
            <person name="Lehman R."/>
            <person name="Li K."/>
            <person name="Li Z."/>
            <person name="Liang H."/>
            <person name="Lovelace S."/>
            <person name="Lu Z."/>
            <person name="Mansfield J.H."/>
            <person name="McCulloch K.J."/>
            <person name="Mathew T."/>
            <person name="Morton B."/>
            <person name="Muzny D.M."/>
            <person name="Neunemann D."/>
            <person name="Ongeri F."/>
            <person name="Pauchet Y."/>
            <person name="Pu L.L."/>
            <person name="Pyrousis I."/>
            <person name="Rao X.J."/>
            <person name="Redding A."/>
            <person name="Roesel C."/>
            <person name="Sanchez-Gracia A."/>
            <person name="Schaack S."/>
            <person name="Shukla A."/>
            <person name="Tetreau G."/>
            <person name="Wang Y."/>
            <person name="Xiong G.H."/>
            <person name="Traut W."/>
            <person name="Walsh T.K."/>
            <person name="Worley K.C."/>
            <person name="Wu D."/>
            <person name="Wu W."/>
            <person name="Wu Y.Q."/>
            <person name="Zhang X."/>
            <person name="Zou Z."/>
            <person name="Zucker H."/>
            <person name="Briscoe A.D."/>
            <person name="Burmester T."/>
            <person name="Clem R.J."/>
            <person name="Feyereisen R."/>
            <person name="Grimmelikhuijzen C.J.P."/>
            <person name="Hamodrakas S.J."/>
            <person name="Hansson B.S."/>
            <person name="Huguet E."/>
            <person name="Jermiin L.S."/>
            <person name="Lan Q."/>
            <person name="Lehman H.K."/>
            <person name="Lorenzen M."/>
            <person name="Merzendorfer H."/>
            <person name="Michalopoulos I."/>
            <person name="Morton D.B."/>
            <person name="Muthukrishnan S."/>
            <person name="Oakeshott J.G."/>
            <person name="Palmer W."/>
            <person name="Park Y."/>
            <person name="Passarelli A.L."/>
            <person name="Rozas J."/>
            <person name="Schwartz L.M."/>
            <person name="Smith W."/>
            <person name="Southgate A."/>
            <person name="Vilcinskas A."/>
            <person name="Vogt R."/>
            <person name="Wang P."/>
            <person name="Werren J."/>
            <person name="Yu X.Q."/>
            <person name="Zhou J.J."/>
            <person name="Brown S.J."/>
            <person name="Scherer S.E."/>
            <person name="Richards S."/>
            <person name="Blissard G.W."/>
        </authorList>
    </citation>
    <scope>NUCLEOTIDE SEQUENCE</scope>
</reference>
<organism evidence="2 3">
    <name type="scientific">Manduca sexta</name>
    <name type="common">Tobacco hawkmoth</name>
    <name type="synonym">Tobacco hornworm</name>
    <dbReference type="NCBI Taxonomy" id="7130"/>
    <lineage>
        <taxon>Eukaryota</taxon>
        <taxon>Metazoa</taxon>
        <taxon>Ecdysozoa</taxon>
        <taxon>Arthropoda</taxon>
        <taxon>Hexapoda</taxon>
        <taxon>Insecta</taxon>
        <taxon>Pterygota</taxon>
        <taxon>Neoptera</taxon>
        <taxon>Endopterygota</taxon>
        <taxon>Lepidoptera</taxon>
        <taxon>Glossata</taxon>
        <taxon>Ditrysia</taxon>
        <taxon>Bombycoidea</taxon>
        <taxon>Sphingidae</taxon>
        <taxon>Sphinginae</taxon>
        <taxon>Sphingini</taxon>
        <taxon>Manduca</taxon>
    </lineage>
</organism>
<dbReference type="Proteomes" id="UP000791440">
    <property type="component" value="Unassembled WGS sequence"/>
</dbReference>